<protein>
    <submittedName>
        <fullName evidence="2">Uncharacterized protein</fullName>
    </submittedName>
</protein>
<proteinExistence type="predicted"/>
<evidence type="ECO:0000256" key="1">
    <source>
        <dbReference type="SAM" id="MobiDB-lite"/>
    </source>
</evidence>
<dbReference type="Proteomes" id="UP000054217">
    <property type="component" value="Unassembled WGS sequence"/>
</dbReference>
<dbReference type="HOGENOM" id="CLU_109476_0_0_1"/>
<dbReference type="InParanoid" id="A0A0C3KK24"/>
<dbReference type="AlphaFoldDB" id="A0A0C3KK24"/>
<feature type="region of interest" description="Disordered" evidence="1">
    <location>
        <begin position="200"/>
        <end position="220"/>
    </location>
</feature>
<evidence type="ECO:0000313" key="2">
    <source>
        <dbReference type="EMBL" id="KIO09937.1"/>
    </source>
</evidence>
<gene>
    <name evidence="2" type="ORF">M404DRAFT_21606</name>
</gene>
<sequence length="220" mass="25007">MSSESLTRVLDAVQDVIYLKVDGFISDWNTHCFTIDIAMPGPKKIVFRLKNLTTPPQRDNQPADVDSSLEEIALNKVEEASLELDVARKIFMQAYEGSIRLQEAYHRVCTADSRLDEARNELTWQCAGRADAEATSQGLKTENELPKFERISASPCRILPRHLGNPNAPPDTYERKPWAYRITPFDPFKIPMNVAKRKLREADMSASKADEPKRFKLESP</sequence>
<dbReference type="EMBL" id="KN831953">
    <property type="protein sequence ID" value="KIO09937.1"/>
    <property type="molecule type" value="Genomic_DNA"/>
</dbReference>
<accession>A0A0C3KK24</accession>
<organism evidence="2 3">
    <name type="scientific">Pisolithus tinctorius Marx 270</name>
    <dbReference type="NCBI Taxonomy" id="870435"/>
    <lineage>
        <taxon>Eukaryota</taxon>
        <taxon>Fungi</taxon>
        <taxon>Dikarya</taxon>
        <taxon>Basidiomycota</taxon>
        <taxon>Agaricomycotina</taxon>
        <taxon>Agaricomycetes</taxon>
        <taxon>Agaricomycetidae</taxon>
        <taxon>Boletales</taxon>
        <taxon>Sclerodermatineae</taxon>
        <taxon>Pisolithaceae</taxon>
        <taxon>Pisolithus</taxon>
    </lineage>
</organism>
<keyword evidence="3" id="KW-1185">Reference proteome</keyword>
<name>A0A0C3KK24_PISTI</name>
<reference evidence="3" key="2">
    <citation type="submission" date="2015-01" db="EMBL/GenBank/DDBJ databases">
        <title>Evolutionary Origins and Diversification of the Mycorrhizal Mutualists.</title>
        <authorList>
            <consortium name="DOE Joint Genome Institute"/>
            <consortium name="Mycorrhizal Genomics Consortium"/>
            <person name="Kohler A."/>
            <person name="Kuo A."/>
            <person name="Nagy L.G."/>
            <person name="Floudas D."/>
            <person name="Copeland A."/>
            <person name="Barry K.W."/>
            <person name="Cichocki N."/>
            <person name="Veneault-Fourrey C."/>
            <person name="LaButti K."/>
            <person name="Lindquist E.A."/>
            <person name="Lipzen A."/>
            <person name="Lundell T."/>
            <person name="Morin E."/>
            <person name="Murat C."/>
            <person name="Riley R."/>
            <person name="Ohm R."/>
            <person name="Sun H."/>
            <person name="Tunlid A."/>
            <person name="Henrissat B."/>
            <person name="Grigoriev I.V."/>
            <person name="Hibbett D.S."/>
            <person name="Martin F."/>
        </authorList>
    </citation>
    <scope>NUCLEOTIDE SEQUENCE [LARGE SCALE GENOMIC DNA]</scope>
    <source>
        <strain evidence="3">Marx 270</strain>
    </source>
</reference>
<reference evidence="2 3" key="1">
    <citation type="submission" date="2014-04" db="EMBL/GenBank/DDBJ databases">
        <authorList>
            <consortium name="DOE Joint Genome Institute"/>
            <person name="Kuo A."/>
            <person name="Kohler A."/>
            <person name="Costa M.D."/>
            <person name="Nagy L.G."/>
            <person name="Floudas D."/>
            <person name="Copeland A."/>
            <person name="Barry K.W."/>
            <person name="Cichocki N."/>
            <person name="Veneault-Fourrey C."/>
            <person name="LaButti K."/>
            <person name="Lindquist E.A."/>
            <person name="Lipzen A."/>
            <person name="Lundell T."/>
            <person name="Morin E."/>
            <person name="Murat C."/>
            <person name="Sun H."/>
            <person name="Tunlid A."/>
            <person name="Henrissat B."/>
            <person name="Grigoriev I.V."/>
            <person name="Hibbett D.S."/>
            <person name="Martin F."/>
            <person name="Nordberg H.P."/>
            <person name="Cantor M.N."/>
            <person name="Hua S.X."/>
        </authorList>
    </citation>
    <scope>NUCLEOTIDE SEQUENCE [LARGE SCALE GENOMIC DNA]</scope>
    <source>
        <strain evidence="2 3">Marx 270</strain>
    </source>
</reference>
<evidence type="ECO:0000313" key="3">
    <source>
        <dbReference type="Proteomes" id="UP000054217"/>
    </source>
</evidence>